<gene>
    <name evidence="1" type="ORF">ABS361_18955</name>
</gene>
<protein>
    <submittedName>
        <fullName evidence="1">Uncharacterized protein</fullName>
    </submittedName>
</protein>
<dbReference type="KEGG" id="mflg:ABS361_18955"/>
<organism evidence="1">
    <name type="scientific">Methyloraptor flagellatus</name>
    <dbReference type="NCBI Taxonomy" id="3162530"/>
    <lineage>
        <taxon>Bacteria</taxon>
        <taxon>Pseudomonadati</taxon>
        <taxon>Pseudomonadota</taxon>
        <taxon>Alphaproteobacteria</taxon>
        <taxon>Hyphomicrobiales</taxon>
        <taxon>Ancalomicrobiaceae</taxon>
        <taxon>Methyloraptor</taxon>
    </lineage>
</organism>
<sequence length="87" mass="10488">MERLIVEPWIRQRFDFGIERNVTPRFSGIGQTGGKLTLSFSKRLIVFGRKDNVFEKAFDGDNPLLQWFKNRVWKFALLFFDRCFYIY</sequence>
<accession>A0AAU7XAW0</accession>
<proteinExistence type="predicted"/>
<name>A0AAU7XAW0_9HYPH</name>
<dbReference type="AlphaFoldDB" id="A0AAU7XAW0"/>
<dbReference type="RefSeq" id="WP_407049197.1">
    <property type="nucleotide sequence ID" value="NZ_CP158568.1"/>
</dbReference>
<reference evidence="1" key="1">
    <citation type="submission" date="2024-06" db="EMBL/GenBank/DDBJ databases">
        <title>Methylostella associata gen. nov., sp. nov., a novel Ancalomicrobiaceae-affiliated facultatively methylotrophic bacteria that feed on methanotrophs of the genus Methylococcus.</title>
        <authorList>
            <person name="Saltykova V."/>
            <person name="Danilova O.V."/>
            <person name="Oshkin I.Y."/>
            <person name="Belova S.E."/>
            <person name="Pimenov N.V."/>
            <person name="Dedysh S.N."/>
        </authorList>
    </citation>
    <scope>NUCLEOTIDE SEQUENCE</scope>
    <source>
        <strain evidence="1">S20</strain>
    </source>
</reference>
<evidence type="ECO:0000313" key="1">
    <source>
        <dbReference type="EMBL" id="XBY44101.1"/>
    </source>
</evidence>
<dbReference type="EMBL" id="CP158568">
    <property type="protein sequence ID" value="XBY44101.1"/>
    <property type="molecule type" value="Genomic_DNA"/>
</dbReference>